<dbReference type="KEGG" id="ovi:T265_13557"/>
<dbReference type="CTD" id="20327724"/>
<sequence length="166" mass="18927">MQTFHFRKHKFVERGNNDKFVLIINRDWPELPCVHKPHHGHQLLSTIRSSESVKLNVTGLHGESSIQDSLTTEYASVIFSITVATFHFRKHKFVERGNNDKFVLIINRDWPELPCVHKPHHGHQLLSTIRSSESVKLNVTGLHGESSIQDSLTTEYASVILCILVG</sequence>
<dbReference type="RefSeq" id="XP_009167740.1">
    <property type="nucleotide sequence ID" value="XM_009169476.1"/>
</dbReference>
<proteinExistence type="predicted"/>
<accession>A0A074ZYV2</accession>
<keyword evidence="2" id="KW-1185">Reference proteome</keyword>
<dbReference type="GeneID" id="20327724"/>
<name>A0A074ZYV2_OPIVI</name>
<reference evidence="1 2" key="1">
    <citation type="submission" date="2013-11" db="EMBL/GenBank/DDBJ databases">
        <title>Opisthorchis viverrini - life in the bile duct.</title>
        <authorList>
            <person name="Young N.D."/>
            <person name="Nagarajan N."/>
            <person name="Lin S.J."/>
            <person name="Korhonen P.K."/>
            <person name="Jex A.R."/>
            <person name="Hall R.S."/>
            <person name="Safavi-Hemami H."/>
            <person name="Kaewkong W."/>
            <person name="Bertrand D."/>
            <person name="Gao S."/>
            <person name="Seet Q."/>
            <person name="Wongkham S."/>
            <person name="Teh B.T."/>
            <person name="Wongkham C."/>
            <person name="Intapan P.M."/>
            <person name="Maleewong W."/>
            <person name="Yang X."/>
            <person name="Hu M."/>
            <person name="Wang Z."/>
            <person name="Hofmann A."/>
            <person name="Sternberg P.W."/>
            <person name="Tan P."/>
            <person name="Wang J."/>
            <person name="Gasser R.B."/>
        </authorList>
    </citation>
    <scope>NUCLEOTIDE SEQUENCE [LARGE SCALE GENOMIC DNA]</scope>
</reference>
<evidence type="ECO:0000313" key="2">
    <source>
        <dbReference type="Proteomes" id="UP000054324"/>
    </source>
</evidence>
<gene>
    <name evidence="1" type="ORF">T265_13557</name>
</gene>
<evidence type="ECO:0000313" key="1">
    <source>
        <dbReference type="EMBL" id="KER28510.1"/>
    </source>
</evidence>
<dbReference type="EMBL" id="KL596697">
    <property type="protein sequence ID" value="KER28510.1"/>
    <property type="molecule type" value="Genomic_DNA"/>
</dbReference>
<dbReference type="Proteomes" id="UP000054324">
    <property type="component" value="Unassembled WGS sequence"/>
</dbReference>
<protein>
    <submittedName>
        <fullName evidence="1">Uncharacterized protein</fullName>
    </submittedName>
</protein>
<feature type="non-terminal residue" evidence="1">
    <location>
        <position position="166"/>
    </location>
</feature>
<dbReference type="AlphaFoldDB" id="A0A074ZYV2"/>
<organism evidence="1 2">
    <name type="scientific">Opisthorchis viverrini</name>
    <name type="common">Southeast Asian liver fluke</name>
    <dbReference type="NCBI Taxonomy" id="6198"/>
    <lineage>
        <taxon>Eukaryota</taxon>
        <taxon>Metazoa</taxon>
        <taxon>Spiralia</taxon>
        <taxon>Lophotrochozoa</taxon>
        <taxon>Platyhelminthes</taxon>
        <taxon>Trematoda</taxon>
        <taxon>Digenea</taxon>
        <taxon>Opisthorchiida</taxon>
        <taxon>Opisthorchiata</taxon>
        <taxon>Opisthorchiidae</taxon>
        <taxon>Opisthorchis</taxon>
    </lineage>
</organism>